<keyword evidence="3" id="KW-1185">Reference proteome</keyword>
<dbReference type="Pfam" id="PF02464">
    <property type="entry name" value="CinA"/>
    <property type="match status" value="1"/>
</dbReference>
<evidence type="ECO:0000259" key="1">
    <source>
        <dbReference type="Pfam" id="PF02464"/>
    </source>
</evidence>
<comment type="caution">
    <text evidence="2">The sequence shown here is derived from an EMBL/GenBank/DDBJ whole genome shotgun (WGS) entry which is preliminary data.</text>
</comment>
<dbReference type="AlphaFoldDB" id="A0A4Q7RDY1"/>
<feature type="domain" description="CinA C-terminal" evidence="1">
    <location>
        <begin position="20"/>
        <end position="173"/>
    </location>
</feature>
<gene>
    <name evidence="2" type="ORF">EV147_4554</name>
</gene>
<evidence type="ECO:0000313" key="2">
    <source>
        <dbReference type="EMBL" id="RZT31373.1"/>
    </source>
</evidence>
<dbReference type="GO" id="GO:0016787">
    <property type="term" value="F:hydrolase activity"/>
    <property type="evidence" value="ECO:0007669"/>
    <property type="project" value="UniProtKB-KW"/>
</dbReference>
<name>A0A4Q7RDY1_9BURK</name>
<dbReference type="InterPro" id="IPR008136">
    <property type="entry name" value="CinA_C"/>
</dbReference>
<evidence type="ECO:0000313" key="3">
    <source>
        <dbReference type="Proteomes" id="UP000291078"/>
    </source>
</evidence>
<keyword evidence="2" id="KW-0378">Hydrolase</keyword>
<accession>A0A4Q7RDY1</accession>
<dbReference type="RefSeq" id="WP_235844929.1">
    <property type="nucleotide sequence ID" value="NZ_SGXM01000009.1"/>
</dbReference>
<organism evidence="2 3">
    <name type="scientific">Cupriavidus agavae</name>
    <dbReference type="NCBI Taxonomy" id="1001822"/>
    <lineage>
        <taxon>Bacteria</taxon>
        <taxon>Pseudomonadati</taxon>
        <taxon>Pseudomonadota</taxon>
        <taxon>Betaproteobacteria</taxon>
        <taxon>Burkholderiales</taxon>
        <taxon>Burkholderiaceae</taxon>
        <taxon>Cupriavidus</taxon>
    </lineage>
</organism>
<protein>
    <submittedName>
        <fullName evidence="2">PncC family amidohydrolase</fullName>
    </submittedName>
</protein>
<dbReference type="SUPFAM" id="SSF142433">
    <property type="entry name" value="CinA-like"/>
    <property type="match status" value="1"/>
</dbReference>
<dbReference type="Proteomes" id="UP000291078">
    <property type="component" value="Unassembled WGS sequence"/>
</dbReference>
<reference evidence="2 3" key="1">
    <citation type="journal article" date="2015" name="Stand. Genomic Sci.">
        <title>Genomic Encyclopedia of Bacterial and Archaeal Type Strains, Phase III: the genomes of soil and plant-associated and newly described type strains.</title>
        <authorList>
            <person name="Whitman W.B."/>
            <person name="Woyke T."/>
            <person name="Klenk H.P."/>
            <person name="Zhou Y."/>
            <person name="Lilburn T.G."/>
            <person name="Beck B.J."/>
            <person name="De Vos P."/>
            <person name="Vandamme P."/>
            <person name="Eisen J.A."/>
            <person name="Garrity G."/>
            <person name="Hugenholtz P."/>
            <person name="Kyrpides N.C."/>
        </authorList>
    </citation>
    <scope>NUCLEOTIDE SEQUENCE [LARGE SCALE GENOMIC DNA]</scope>
    <source>
        <strain evidence="2 3">ASC-9842</strain>
    </source>
</reference>
<dbReference type="Gene3D" id="3.90.950.20">
    <property type="entry name" value="CinA-like"/>
    <property type="match status" value="1"/>
</dbReference>
<sequence>MTDPDSIPSDTARHADTDMRAIAHFLQRQSLTLATAESCTAGLIASRIAEVPGCGAVLRLAIVTYDPGAKTGVLHVPRETIDRHGLTSEAVSLAMARGMSGYTDASLVIANTGVADDGADDGTPPGTQCFAWRFRRGGAVPDDIEFSETRRFPGDRNEIRMAAASYALSRVQHYHTLAARR</sequence>
<dbReference type="InterPro" id="IPR036653">
    <property type="entry name" value="CinA-like_C"/>
</dbReference>
<proteinExistence type="predicted"/>
<dbReference type="NCBIfam" id="TIGR00199">
    <property type="entry name" value="PncC_domain"/>
    <property type="match status" value="1"/>
</dbReference>
<dbReference type="EMBL" id="SGXM01000009">
    <property type="protein sequence ID" value="RZT31373.1"/>
    <property type="molecule type" value="Genomic_DNA"/>
</dbReference>